<evidence type="ECO:0000313" key="1">
    <source>
        <dbReference type="EMBL" id="MDR6898419.1"/>
    </source>
</evidence>
<dbReference type="EMBL" id="JAVDUP010000001">
    <property type="protein sequence ID" value="MDR6898419.1"/>
    <property type="molecule type" value="Genomic_DNA"/>
</dbReference>
<reference evidence="1 2" key="1">
    <citation type="submission" date="2023-07" db="EMBL/GenBank/DDBJ databases">
        <title>Sorghum-associated microbial communities from plants grown in Nebraska, USA.</title>
        <authorList>
            <person name="Schachtman D."/>
        </authorList>
    </citation>
    <scope>NUCLEOTIDE SEQUENCE [LARGE SCALE GENOMIC DNA]</scope>
    <source>
        <strain evidence="1 2">3199</strain>
    </source>
</reference>
<protein>
    <submittedName>
        <fullName evidence="1">Uncharacterized protein</fullName>
    </submittedName>
</protein>
<evidence type="ECO:0000313" key="2">
    <source>
        <dbReference type="Proteomes" id="UP001250791"/>
    </source>
</evidence>
<keyword evidence="2" id="KW-1185">Reference proteome</keyword>
<dbReference type="RefSeq" id="WP_310228184.1">
    <property type="nucleotide sequence ID" value="NZ_JAVDUP010000001.1"/>
</dbReference>
<proteinExistence type="predicted"/>
<organism evidence="1 2">
    <name type="scientific">Rhizobium miluonense</name>
    <dbReference type="NCBI Taxonomy" id="411945"/>
    <lineage>
        <taxon>Bacteria</taxon>
        <taxon>Pseudomonadati</taxon>
        <taxon>Pseudomonadota</taxon>
        <taxon>Alphaproteobacteria</taxon>
        <taxon>Hyphomicrobiales</taxon>
        <taxon>Rhizobiaceae</taxon>
        <taxon>Rhizobium/Agrobacterium group</taxon>
        <taxon>Rhizobium</taxon>
    </lineage>
</organism>
<dbReference type="Proteomes" id="UP001250791">
    <property type="component" value="Unassembled WGS sequence"/>
</dbReference>
<sequence>MIEVEGVWKMEEADYSYLKSYVWTRYAPRSAAASGFPMLCRFAPKGRPDER</sequence>
<accession>A0ABU1SHH6</accession>
<comment type="caution">
    <text evidence="1">The sequence shown here is derived from an EMBL/GenBank/DDBJ whole genome shotgun (WGS) entry which is preliminary data.</text>
</comment>
<gene>
    <name evidence="1" type="ORF">J2W52_000007</name>
</gene>
<name>A0ABU1SHH6_9HYPH</name>